<dbReference type="InterPro" id="IPR052704">
    <property type="entry name" value="ECF_Sigma-70_Domain"/>
</dbReference>
<proteinExistence type="predicted"/>
<dbReference type="RefSeq" id="WP_234361247.1">
    <property type="nucleotide sequence ID" value="NZ_JARAUR010000339.1"/>
</dbReference>
<evidence type="ECO:0000259" key="1">
    <source>
        <dbReference type="Pfam" id="PF04542"/>
    </source>
</evidence>
<dbReference type="EMBL" id="JARAYU010000014">
    <property type="protein sequence ID" value="MDX3704421.1"/>
    <property type="molecule type" value="Genomic_DNA"/>
</dbReference>
<dbReference type="InterPro" id="IPR013325">
    <property type="entry name" value="RNA_pol_sigma_r2"/>
</dbReference>
<keyword evidence="3" id="KW-1185">Reference proteome</keyword>
<name>A0ABU4NP68_9ACTN</name>
<reference evidence="2 3" key="1">
    <citation type="journal article" date="2023" name="Microb. Genom.">
        <title>Mesoterricola silvestris gen. nov., sp. nov., Mesoterricola sediminis sp. nov., Geothrix oryzae sp. nov., Geothrix edaphica sp. nov., Geothrix rubra sp. nov., and Geothrix limicola sp. nov., six novel members of Acidobacteriota isolated from soils.</title>
        <authorList>
            <person name="Weisberg A.J."/>
            <person name="Pearce E."/>
            <person name="Kramer C.G."/>
            <person name="Chang J.H."/>
            <person name="Clarke C.R."/>
        </authorList>
    </citation>
    <scope>NUCLEOTIDE SEQUENCE [LARGE SCALE GENOMIC DNA]</scope>
    <source>
        <strain evidence="2 3">ID09-01A</strain>
    </source>
</reference>
<dbReference type="SUPFAM" id="SSF88946">
    <property type="entry name" value="Sigma2 domain of RNA polymerase sigma factors"/>
    <property type="match status" value="1"/>
</dbReference>
<feature type="domain" description="RNA polymerase sigma-70 region 2" evidence="1">
    <location>
        <begin position="10"/>
        <end position="43"/>
    </location>
</feature>
<sequence length="55" mass="5945">MTTTTAADEFETHRPRLFGLACRLLGSAADAEDAVQDTYLRFSGADRTVIEQPGA</sequence>
<gene>
    <name evidence="2" type="ORF">PV662_32650</name>
</gene>
<protein>
    <submittedName>
        <fullName evidence="2">Sigma factor</fullName>
    </submittedName>
</protein>
<dbReference type="Proteomes" id="UP001271274">
    <property type="component" value="Unassembled WGS sequence"/>
</dbReference>
<evidence type="ECO:0000313" key="2">
    <source>
        <dbReference type="EMBL" id="MDX3704421.1"/>
    </source>
</evidence>
<comment type="caution">
    <text evidence="2">The sequence shown here is derived from an EMBL/GenBank/DDBJ whole genome shotgun (WGS) entry which is preliminary data.</text>
</comment>
<dbReference type="InterPro" id="IPR007627">
    <property type="entry name" value="RNA_pol_sigma70_r2"/>
</dbReference>
<dbReference type="PANTHER" id="PTHR30173:SF36">
    <property type="entry name" value="ECF RNA POLYMERASE SIGMA FACTOR SIGJ"/>
    <property type="match status" value="1"/>
</dbReference>
<dbReference type="Gene3D" id="1.10.1740.10">
    <property type="match status" value="1"/>
</dbReference>
<dbReference type="Pfam" id="PF04542">
    <property type="entry name" value="Sigma70_r2"/>
    <property type="match status" value="1"/>
</dbReference>
<dbReference type="PANTHER" id="PTHR30173">
    <property type="entry name" value="SIGMA 19 FACTOR"/>
    <property type="match status" value="1"/>
</dbReference>
<evidence type="ECO:0000313" key="3">
    <source>
        <dbReference type="Proteomes" id="UP001271274"/>
    </source>
</evidence>
<accession>A0ABU4NP68</accession>
<organism evidence="2 3">
    <name type="scientific">Streptomyces europaeiscabiei</name>
    <dbReference type="NCBI Taxonomy" id="146819"/>
    <lineage>
        <taxon>Bacteria</taxon>
        <taxon>Bacillati</taxon>
        <taxon>Actinomycetota</taxon>
        <taxon>Actinomycetes</taxon>
        <taxon>Kitasatosporales</taxon>
        <taxon>Streptomycetaceae</taxon>
        <taxon>Streptomyces</taxon>
    </lineage>
</organism>